<proteinExistence type="predicted"/>
<feature type="region of interest" description="Disordered" evidence="1">
    <location>
        <begin position="225"/>
        <end position="248"/>
    </location>
</feature>
<dbReference type="EMBL" id="AWSO01000083">
    <property type="protein sequence ID" value="ESK95415.1"/>
    <property type="molecule type" value="Genomic_DNA"/>
</dbReference>
<dbReference type="KEGG" id="mrr:Moror_3853"/>
<evidence type="ECO:0000313" key="3">
    <source>
        <dbReference type="EMBL" id="ESK95415.1"/>
    </source>
</evidence>
<feature type="transmembrane region" description="Helical" evidence="2">
    <location>
        <begin position="137"/>
        <end position="155"/>
    </location>
</feature>
<protein>
    <submittedName>
        <fullName evidence="3">Uncharacterized protein</fullName>
    </submittedName>
</protein>
<dbReference type="Proteomes" id="UP000017559">
    <property type="component" value="Unassembled WGS sequence"/>
</dbReference>
<gene>
    <name evidence="3" type="ORF">Moror_3853</name>
</gene>
<dbReference type="AlphaFoldDB" id="V2XS88"/>
<evidence type="ECO:0000256" key="1">
    <source>
        <dbReference type="SAM" id="MobiDB-lite"/>
    </source>
</evidence>
<reference evidence="3 4" key="1">
    <citation type="journal article" date="2014" name="BMC Genomics">
        <title>Genome and secretome analysis of the hemibiotrophic fungal pathogen, Moniliophthora roreri, which causes frosty pod rot disease of cacao: mechanisms of the biotrophic and necrotrophic phases.</title>
        <authorList>
            <person name="Meinhardt L.W."/>
            <person name="Costa G.G.L."/>
            <person name="Thomazella D.P.T."/>
            <person name="Teixeira P.J.P.L."/>
            <person name="Carazzolle M.F."/>
            <person name="Schuster S.C."/>
            <person name="Carlson J.E."/>
            <person name="Guiltinan M.J."/>
            <person name="Mieczkowski P."/>
            <person name="Farmer A."/>
            <person name="Ramaraj T."/>
            <person name="Crozier J."/>
            <person name="Davis R.E."/>
            <person name="Shao J."/>
            <person name="Melnick R.L."/>
            <person name="Pereira G.A.G."/>
            <person name="Bailey B.A."/>
        </authorList>
    </citation>
    <scope>NUCLEOTIDE SEQUENCE [LARGE SCALE GENOMIC DNA]</scope>
    <source>
        <strain evidence="3 4">MCA 2997</strain>
    </source>
</reference>
<dbReference type="STRING" id="1381753.V2XS88"/>
<keyword evidence="2" id="KW-1133">Transmembrane helix</keyword>
<name>V2XS88_MONRO</name>
<feature type="transmembrane region" description="Helical" evidence="2">
    <location>
        <begin position="94"/>
        <end position="117"/>
    </location>
</feature>
<evidence type="ECO:0000313" key="4">
    <source>
        <dbReference type="Proteomes" id="UP000017559"/>
    </source>
</evidence>
<feature type="transmembrane region" description="Helical" evidence="2">
    <location>
        <begin position="7"/>
        <end position="25"/>
    </location>
</feature>
<dbReference type="OrthoDB" id="3193253at2759"/>
<keyword evidence="2" id="KW-0472">Membrane</keyword>
<sequence>MEGLQTFLSICIAEIFITLRVYALLGMHKGILAVSGTIMICQWAIGIYVLSVGGLSQPAALLSRRAELPTLPNAGPYHICQLISGIIAAPWTEAYLCLTLVFDGLAFIAILVVTLKMIPKRGTHVLYILKVIQRDGILYFFVLFSSNLVWVLLLLRARRALKLVHGQQTLVLSGVMINRITLNLKKASDNSHCYVVEDPYAWSMRTFEQTTMPWSVRTFEQTTMRSPKKRTNMRPVPAPAQRETSNGGYDLEMQSLGREYDVNIST</sequence>
<keyword evidence="2" id="KW-0812">Transmembrane</keyword>
<dbReference type="HOGENOM" id="CLU_1046173_0_0_1"/>
<comment type="caution">
    <text evidence="3">The sequence shown here is derived from an EMBL/GenBank/DDBJ whole genome shotgun (WGS) entry which is preliminary data.</text>
</comment>
<keyword evidence="4" id="KW-1185">Reference proteome</keyword>
<accession>V2XS88</accession>
<feature type="transmembrane region" description="Helical" evidence="2">
    <location>
        <begin position="31"/>
        <end position="55"/>
    </location>
</feature>
<organism evidence="3 4">
    <name type="scientific">Moniliophthora roreri (strain MCA 2997)</name>
    <name type="common">Cocoa frosty pod rot fungus</name>
    <name type="synonym">Crinipellis roreri</name>
    <dbReference type="NCBI Taxonomy" id="1381753"/>
    <lineage>
        <taxon>Eukaryota</taxon>
        <taxon>Fungi</taxon>
        <taxon>Dikarya</taxon>
        <taxon>Basidiomycota</taxon>
        <taxon>Agaricomycotina</taxon>
        <taxon>Agaricomycetes</taxon>
        <taxon>Agaricomycetidae</taxon>
        <taxon>Agaricales</taxon>
        <taxon>Marasmiineae</taxon>
        <taxon>Marasmiaceae</taxon>
        <taxon>Moniliophthora</taxon>
    </lineage>
</organism>
<evidence type="ECO:0000256" key="2">
    <source>
        <dbReference type="SAM" id="Phobius"/>
    </source>
</evidence>